<dbReference type="Proteomes" id="UP000000600">
    <property type="component" value="Unassembled WGS sequence"/>
</dbReference>
<dbReference type="PANTHER" id="PTHR10555">
    <property type="entry name" value="SORTING NEXIN"/>
    <property type="match status" value="1"/>
</dbReference>
<keyword evidence="4" id="KW-1185">Reference proteome</keyword>
<evidence type="ECO:0000256" key="1">
    <source>
        <dbReference type="SAM" id="MobiDB-lite"/>
    </source>
</evidence>
<dbReference type="STRING" id="5888.A0CJU8"/>
<dbReference type="PANTHER" id="PTHR10555:SF170">
    <property type="entry name" value="FI18122P1"/>
    <property type="match status" value="1"/>
</dbReference>
<feature type="region of interest" description="Disordered" evidence="1">
    <location>
        <begin position="58"/>
        <end position="94"/>
    </location>
</feature>
<dbReference type="OrthoDB" id="289314at2759"/>
<feature type="domain" description="PX" evidence="2">
    <location>
        <begin position="120"/>
        <end position="229"/>
    </location>
</feature>
<gene>
    <name evidence="3" type="ORF">GSPATT00000777001</name>
</gene>
<dbReference type="Gene3D" id="3.30.1520.10">
    <property type="entry name" value="Phox-like domain"/>
    <property type="match status" value="1"/>
</dbReference>
<dbReference type="EMBL" id="CT868096">
    <property type="protein sequence ID" value="CAK71065.1"/>
    <property type="molecule type" value="Genomic_DNA"/>
</dbReference>
<protein>
    <recommendedName>
        <fullName evidence="2">PX domain-containing protein</fullName>
    </recommendedName>
</protein>
<name>A0CJU8_PARTE</name>
<organism evidence="3 4">
    <name type="scientific">Paramecium tetraurelia</name>
    <dbReference type="NCBI Taxonomy" id="5888"/>
    <lineage>
        <taxon>Eukaryota</taxon>
        <taxon>Sar</taxon>
        <taxon>Alveolata</taxon>
        <taxon>Ciliophora</taxon>
        <taxon>Intramacronucleata</taxon>
        <taxon>Oligohymenophorea</taxon>
        <taxon>Peniculida</taxon>
        <taxon>Parameciidae</taxon>
        <taxon>Paramecium</taxon>
    </lineage>
</organism>
<evidence type="ECO:0000313" key="3">
    <source>
        <dbReference type="EMBL" id="CAK71065.1"/>
    </source>
</evidence>
<dbReference type="RefSeq" id="XP_001438462.1">
    <property type="nucleotide sequence ID" value="XM_001438425.1"/>
</dbReference>
<dbReference type="InterPro" id="IPR001683">
    <property type="entry name" value="PX_dom"/>
</dbReference>
<dbReference type="AlphaFoldDB" id="A0CJU8"/>
<dbReference type="KEGG" id="ptm:GSPATT00000777001"/>
<dbReference type="InterPro" id="IPR036871">
    <property type="entry name" value="PX_dom_sf"/>
</dbReference>
<dbReference type="GeneID" id="5024247"/>
<feature type="compositionally biased region" description="Basic and acidic residues" evidence="1">
    <location>
        <begin position="58"/>
        <end position="67"/>
    </location>
</feature>
<dbReference type="HOGENOM" id="CLU_904493_0_0_1"/>
<dbReference type="GO" id="GO:0005768">
    <property type="term" value="C:endosome"/>
    <property type="evidence" value="ECO:0000318"/>
    <property type="project" value="GO_Central"/>
</dbReference>
<dbReference type="GO" id="GO:0035091">
    <property type="term" value="F:phosphatidylinositol binding"/>
    <property type="evidence" value="ECO:0000318"/>
    <property type="project" value="GO_Central"/>
</dbReference>
<dbReference type="InParanoid" id="A0CJU8"/>
<dbReference type="Pfam" id="PF00787">
    <property type="entry name" value="PX"/>
    <property type="match status" value="1"/>
</dbReference>
<reference evidence="3 4" key="1">
    <citation type="journal article" date="2006" name="Nature">
        <title>Global trends of whole-genome duplications revealed by the ciliate Paramecium tetraurelia.</title>
        <authorList>
            <consortium name="Genoscope"/>
            <person name="Aury J.-M."/>
            <person name="Jaillon O."/>
            <person name="Duret L."/>
            <person name="Noel B."/>
            <person name="Jubin C."/>
            <person name="Porcel B.M."/>
            <person name="Segurens B."/>
            <person name="Daubin V."/>
            <person name="Anthouard V."/>
            <person name="Aiach N."/>
            <person name="Arnaiz O."/>
            <person name="Billaut A."/>
            <person name="Beisson J."/>
            <person name="Blanc I."/>
            <person name="Bouhouche K."/>
            <person name="Camara F."/>
            <person name="Duharcourt S."/>
            <person name="Guigo R."/>
            <person name="Gogendeau D."/>
            <person name="Katinka M."/>
            <person name="Keller A.-M."/>
            <person name="Kissmehl R."/>
            <person name="Klotz C."/>
            <person name="Koll F."/>
            <person name="Le Moue A."/>
            <person name="Lepere C."/>
            <person name="Malinsky S."/>
            <person name="Nowacki M."/>
            <person name="Nowak J.K."/>
            <person name="Plattner H."/>
            <person name="Poulain J."/>
            <person name="Ruiz F."/>
            <person name="Serrano V."/>
            <person name="Zagulski M."/>
            <person name="Dessen P."/>
            <person name="Betermier M."/>
            <person name="Weissenbach J."/>
            <person name="Scarpelli C."/>
            <person name="Schachter V."/>
            <person name="Sperling L."/>
            <person name="Meyer E."/>
            <person name="Cohen J."/>
            <person name="Wincker P."/>
        </authorList>
    </citation>
    <scope>NUCLEOTIDE SEQUENCE [LARGE SCALE GENOMIC DNA]</scope>
    <source>
        <strain evidence="3 4">Stock d4-2</strain>
    </source>
</reference>
<feature type="compositionally biased region" description="Low complexity" evidence="1">
    <location>
        <begin position="77"/>
        <end position="94"/>
    </location>
</feature>
<evidence type="ECO:0000313" key="4">
    <source>
        <dbReference type="Proteomes" id="UP000000600"/>
    </source>
</evidence>
<dbReference type="SMART" id="SM00312">
    <property type="entry name" value="PX"/>
    <property type="match status" value="1"/>
</dbReference>
<dbReference type="PROSITE" id="PS50195">
    <property type="entry name" value="PX"/>
    <property type="match status" value="1"/>
</dbReference>
<evidence type="ECO:0000259" key="2">
    <source>
        <dbReference type="PROSITE" id="PS50195"/>
    </source>
</evidence>
<accession>A0CJU8</accession>
<dbReference type="CDD" id="cd06093">
    <property type="entry name" value="PX_domain"/>
    <property type="match status" value="1"/>
</dbReference>
<proteinExistence type="predicted"/>
<dbReference type="SUPFAM" id="SSF64268">
    <property type="entry name" value="PX domain"/>
    <property type="match status" value="1"/>
</dbReference>
<sequence length="308" mass="36194">MQQNQEGDKPLKEQYLQDQVEKGLDADLCAQFLVSLKPEGGDDIDNWSLDELKSAIEQFKESQKQAEEQQPNNSEDQGNLQQAQPQEQPQQNQQIIQQSNTPVLVNCYQILPNELSGDNVAVKILTYKKESAGFFSSSYIVFQIETQPQGWIVFRRYSDFEWLRDSLQKFYPAFVVPPIHKKRSRSFEDSYLNKRVIFLQRFLNSIFKSYELKSNVIVKNFLSLTQNNEFKKFQEVQIYLSARVLLNLLHLKQYKECSQRMAKSIALLPLKYINMPIKLRITSMKQMESIKKLEFQAKVQKKFNYKIH</sequence>